<dbReference type="RefSeq" id="WP_072977927.1">
    <property type="nucleotide sequence ID" value="NZ_FQTY01000026.1"/>
</dbReference>
<dbReference type="EMBL" id="FQTY01000026">
    <property type="protein sequence ID" value="SHF18252.1"/>
    <property type="molecule type" value="Genomic_DNA"/>
</dbReference>
<dbReference type="GeneID" id="90994622"/>
<sequence length="336" mass="37184">MHSNILPEELNQNITDRCCVGTTGCEWDGTLRRVVTEPIFVQKVYDATLVNLQALSTVSNVRFTPNLPQGSRIIRVLDIRCRRFFNPANVNDPRNLVINPETVLSGGEFVRDAQGNFVEVVGPDGIQNQKLIFADTTVCDDEGRGTPVFGTQRICLRGNVLVEIDVLVLSANGRRSTVTLSANVPIAPANSPIVLTNFFELCIPSVFNSAFFPRFAEFRNILCETRLGTNSIARDIRINPETGEVRIDLIIAICISCEKKIIVPVQLCVLSTGFTELSPETSPICTTFPTLFPRQIDEDSIGGIEDPGKPNRPGCRRGFRTLDAEEFVEEVDVELE</sequence>
<evidence type="ECO:0000313" key="2">
    <source>
        <dbReference type="Proteomes" id="UP000184114"/>
    </source>
</evidence>
<protein>
    <submittedName>
        <fullName evidence="1">Uncharacterized protein</fullName>
    </submittedName>
</protein>
<dbReference type="Proteomes" id="UP000184114">
    <property type="component" value="Unassembled WGS sequence"/>
</dbReference>
<accession>A0A1M4ZKA8</accession>
<proteinExistence type="predicted"/>
<organism evidence="1 2">
    <name type="scientific">Tissierella praeacuta DSM 18095</name>
    <dbReference type="NCBI Taxonomy" id="1123404"/>
    <lineage>
        <taxon>Bacteria</taxon>
        <taxon>Bacillati</taxon>
        <taxon>Bacillota</taxon>
        <taxon>Tissierellia</taxon>
        <taxon>Tissierellales</taxon>
        <taxon>Tissierellaceae</taxon>
        <taxon>Tissierella</taxon>
    </lineage>
</organism>
<gene>
    <name evidence="1" type="ORF">SAMN02745784_03085</name>
</gene>
<evidence type="ECO:0000313" key="1">
    <source>
        <dbReference type="EMBL" id="SHF18252.1"/>
    </source>
</evidence>
<keyword evidence="2" id="KW-1185">Reference proteome</keyword>
<name>A0A1M4ZKA8_9FIRM</name>
<reference evidence="2" key="1">
    <citation type="submission" date="2016-11" db="EMBL/GenBank/DDBJ databases">
        <authorList>
            <person name="Varghese N."/>
            <person name="Submissions S."/>
        </authorList>
    </citation>
    <scope>NUCLEOTIDE SEQUENCE [LARGE SCALE GENOMIC DNA]</scope>
    <source>
        <strain evidence="2">DSM 18095</strain>
    </source>
</reference>
<dbReference type="AlphaFoldDB" id="A0A1M4ZKA8"/>